<dbReference type="SFLD" id="SFLDG01069">
    <property type="entry name" value="UPF0313"/>
    <property type="match status" value="1"/>
</dbReference>
<keyword evidence="1 6" id="KW-0004">4Fe-4S</keyword>
<dbReference type="InterPro" id="IPR007197">
    <property type="entry name" value="rSAM"/>
</dbReference>
<dbReference type="InterPro" id="IPR013704">
    <property type="entry name" value="UPF0313_N"/>
</dbReference>
<keyword evidence="4 6" id="KW-0408">Iron</keyword>
<comment type="caution">
    <text evidence="9">The sequence shown here is derived from an EMBL/GenBank/DDBJ whole genome shotgun (WGS) entry which is preliminary data.</text>
</comment>
<dbReference type="InterPro" id="IPR020612">
    <property type="entry name" value="Methylthiotransferase_CS"/>
</dbReference>
<dbReference type="InterPro" id="IPR023404">
    <property type="entry name" value="rSAM_horseshoe"/>
</dbReference>
<evidence type="ECO:0000313" key="9">
    <source>
        <dbReference type="EMBL" id="NWH05830.1"/>
    </source>
</evidence>
<dbReference type="GO" id="GO:0051539">
    <property type="term" value="F:4 iron, 4 sulfur cluster binding"/>
    <property type="evidence" value="ECO:0007669"/>
    <property type="project" value="UniProtKB-KW"/>
</dbReference>
<dbReference type="SFLD" id="SFLDS00029">
    <property type="entry name" value="Radical_SAM"/>
    <property type="match status" value="1"/>
</dbReference>
<feature type="binding site" evidence="6">
    <location>
        <position position="325"/>
    </location>
    <ligand>
        <name>[4Fe-4S] cluster</name>
        <dbReference type="ChEBI" id="CHEBI:49883"/>
        <note>4Fe-4S-S-AdoMet</note>
    </ligand>
</feature>
<evidence type="ECO:0000256" key="3">
    <source>
        <dbReference type="ARBA" id="ARBA00022723"/>
    </source>
</evidence>
<comment type="similarity">
    <text evidence="6">Belongs to the UPF0313 family.</text>
</comment>
<dbReference type="SFLD" id="SFLDG01082">
    <property type="entry name" value="B12-binding_domain_containing"/>
    <property type="match status" value="1"/>
</dbReference>
<dbReference type="InterPro" id="IPR058240">
    <property type="entry name" value="rSAM_sf"/>
</dbReference>
<dbReference type="GO" id="GO:0005506">
    <property type="term" value="F:iron ion binding"/>
    <property type="evidence" value="ECO:0007669"/>
    <property type="project" value="UniProtKB-UniRule"/>
</dbReference>
<dbReference type="PROSITE" id="PS01278">
    <property type="entry name" value="MTTASE_RADICAL"/>
    <property type="match status" value="1"/>
</dbReference>
<proteinExistence type="inferred from homology"/>
<dbReference type="PANTHER" id="PTHR32331">
    <property type="entry name" value="UPF0313 PROTEIN YGIQ"/>
    <property type="match status" value="1"/>
</dbReference>
<keyword evidence="2 6" id="KW-0949">S-adenosyl-L-methionine</keyword>
<dbReference type="EMBL" id="JACADJ010000047">
    <property type="protein sequence ID" value="NWH05830.1"/>
    <property type="molecule type" value="Genomic_DNA"/>
</dbReference>
<evidence type="ECO:0000256" key="7">
    <source>
        <dbReference type="SAM" id="MobiDB-lite"/>
    </source>
</evidence>
<gene>
    <name evidence="9" type="ORF">HXW94_12675</name>
</gene>
<feature type="compositionally biased region" description="Basic residues" evidence="7">
    <location>
        <begin position="598"/>
        <end position="608"/>
    </location>
</feature>
<keyword evidence="5 6" id="KW-0411">Iron-sulfur</keyword>
<evidence type="ECO:0000256" key="4">
    <source>
        <dbReference type="ARBA" id="ARBA00023004"/>
    </source>
</evidence>
<name>A0A850T0H9_9BACT</name>
<keyword evidence="10" id="KW-1185">Reference proteome</keyword>
<protein>
    <submittedName>
        <fullName evidence="9">YgiQ family radical SAM protein</fullName>
    </submittedName>
</protein>
<dbReference type="InterPro" id="IPR006638">
    <property type="entry name" value="Elp3/MiaA/NifB-like_rSAM"/>
</dbReference>
<evidence type="ECO:0000256" key="5">
    <source>
        <dbReference type="ARBA" id="ARBA00023014"/>
    </source>
</evidence>
<dbReference type="HAMAP" id="MF_01251">
    <property type="entry name" value="UPF0313"/>
    <property type="match status" value="1"/>
</dbReference>
<accession>A0A850T0H9</accession>
<feature type="domain" description="Radical SAM core" evidence="8">
    <location>
        <begin position="304"/>
        <end position="577"/>
    </location>
</feature>
<dbReference type="NCBIfam" id="TIGR03904">
    <property type="entry name" value="SAM_YgiQ"/>
    <property type="match status" value="1"/>
</dbReference>
<dbReference type="GO" id="GO:0003824">
    <property type="term" value="F:catalytic activity"/>
    <property type="evidence" value="ECO:0007669"/>
    <property type="project" value="InterPro"/>
</dbReference>
<feature type="binding site" evidence="6">
    <location>
        <position position="322"/>
    </location>
    <ligand>
        <name>[4Fe-4S] cluster</name>
        <dbReference type="ChEBI" id="CHEBI:49883"/>
        <note>4Fe-4S-S-AdoMet</note>
    </ligand>
</feature>
<dbReference type="SUPFAM" id="SSF102114">
    <property type="entry name" value="Radical SAM enzymes"/>
    <property type="match status" value="1"/>
</dbReference>
<dbReference type="RefSeq" id="WP_178367284.1">
    <property type="nucleotide sequence ID" value="NZ_JACADJ010000047.1"/>
</dbReference>
<dbReference type="PANTHER" id="PTHR32331:SF0">
    <property type="entry name" value="UPF0313 PROTEIN YGIQ"/>
    <property type="match status" value="1"/>
</dbReference>
<feature type="binding site" evidence="6">
    <location>
        <position position="318"/>
    </location>
    <ligand>
        <name>[4Fe-4S] cluster</name>
        <dbReference type="ChEBI" id="CHEBI:49883"/>
        <note>4Fe-4S-S-AdoMet</note>
    </ligand>
</feature>
<keyword evidence="3 6" id="KW-0479">Metal-binding</keyword>
<dbReference type="Proteomes" id="UP000553343">
    <property type="component" value="Unassembled WGS sequence"/>
</dbReference>
<dbReference type="InterPro" id="IPR022946">
    <property type="entry name" value="UPF0313"/>
</dbReference>
<evidence type="ECO:0000256" key="2">
    <source>
        <dbReference type="ARBA" id="ARBA00022691"/>
    </source>
</evidence>
<reference evidence="9 10" key="1">
    <citation type="submission" date="2020-06" db="EMBL/GenBank/DDBJ databases">
        <title>High-quality draft genome of sulfate reducer Desulfobacter latus type strain AcrS2 isolated from marine sediment.</title>
        <authorList>
            <person name="Hoppe M."/>
            <person name="Larsen C.K."/>
            <person name="Marshall I.P.G."/>
            <person name="Schramm A."/>
            <person name="Marietou A.G."/>
        </authorList>
    </citation>
    <scope>NUCLEOTIDE SEQUENCE [LARGE SCALE GENOMIC DNA]</scope>
    <source>
        <strain evidence="9 10">AcRS2</strain>
    </source>
</reference>
<comment type="cofactor">
    <cofactor evidence="6">
        <name>[4Fe-4S] cluster</name>
        <dbReference type="ChEBI" id="CHEBI:49883"/>
    </cofactor>
    <text evidence="6">Binds 1 [4Fe-4S] cluster. The cluster is coordinated with 3 cysteines and an exchangeable S-adenosyl-L-methionine.</text>
</comment>
<dbReference type="Pfam" id="PF08497">
    <property type="entry name" value="Radical_SAM_N"/>
    <property type="match status" value="1"/>
</dbReference>
<dbReference type="Gene3D" id="3.80.30.20">
    <property type="entry name" value="tm_1862 like domain"/>
    <property type="match status" value="1"/>
</dbReference>
<evidence type="ECO:0000256" key="6">
    <source>
        <dbReference type="HAMAP-Rule" id="MF_01251"/>
    </source>
</evidence>
<feature type="region of interest" description="Disordered" evidence="7">
    <location>
        <begin position="565"/>
        <end position="608"/>
    </location>
</feature>
<dbReference type="PROSITE" id="PS51918">
    <property type="entry name" value="RADICAL_SAM"/>
    <property type="match status" value="1"/>
</dbReference>
<sequence length="608" mass="68697">MFLPTTRKELDDRGIGRLDVILVTGDTYIDSPFMGVSLIGRVLESNGFTVGIIAQPDTDSDRDISRLGEPRLFWGITGGAVDSMVANYTASKKRRKRDDYTPGGDNTRRPDRAVIVYTNLVRRFFKPTVPIVLGGIEASLRRIAHYDFWSNKIRRSILLDAKADYLLFGMAHAGIVALARVLDQIQGNRLKTDNRPATTPAETQDPVTQIPGLGYISKTPKGIELPAYEAVIKDKNLYIQSFKTFYDNTDPMHAAPLSQAHADRFLVLNPPPPFSTTQEMDQIHDLDFQRAVHPYYRALGHVRAMDTIRFSIPTHYGCYGECNFCAITVHQGRTVRWRSKNSIIAEAQKMTQDKDFKGYIFDLGGPTANMYGFECEKKLKKGACTHRRCLFPTPCPSLSPDHGPQMDLLNEISRLAGVKKVFLNSGIRHDLILMDKQKGRAYLKQVIAHHVSGQMKLAPEHCSPGVLALMGKPGIDSLVAFKHRFDRLCNTLNKKQYLTYYLIAAHPGCTMREMNELKAFTQNALHITPEQVQIFTPTPSTFSTLMYYTRTDPFTMMPVFVEKDPRAKEKQKQIVTRKAGHRPQASYRQKQNPGKFSGKGKKSRHRKK</sequence>
<dbReference type="SMART" id="SM00729">
    <property type="entry name" value="Elp3"/>
    <property type="match status" value="1"/>
</dbReference>
<organism evidence="9 10">
    <name type="scientific">Desulfobacter latus</name>
    <dbReference type="NCBI Taxonomy" id="2292"/>
    <lineage>
        <taxon>Bacteria</taxon>
        <taxon>Pseudomonadati</taxon>
        <taxon>Thermodesulfobacteriota</taxon>
        <taxon>Desulfobacteria</taxon>
        <taxon>Desulfobacterales</taxon>
        <taxon>Desulfobacteraceae</taxon>
        <taxon>Desulfobacter</taxon>
    </lineage>
</organism>
<evidence type="ECO:0000313" key="10">
    <source>
        <dbReference type="Proteomes" id="UP000553343"/>
    </source>
</evidence>
<evidence type="ECO:0000259" key="8">
    <source>
        <dbReference type="PROSITE" id="PS51918"/>
    </source>
</evidence>
<dbReference type="AlphaFoldDB" id="A0A850T0H9"/>
<evidence type="ECO:0000256" key="1">
    <source>
        <dbReference type="ARBA" id="ARBA00022485"/>
    </source>
</evidence>